<comment type="subcellular location">
    <subcellularLocation>
        <location evidence="2">Secreted</location>
    </subcellularLocation>
</comment>
<evidence type="ECO:0000313" key="7">
    <source>
        <dbReference type="EMBL" id="TDN86987.1"/>
    </source>
</evidence>
<keyword evidence="4" id="KW-0964">Secreted</keyword>
<comment type="caution">
    <text evidence="7">The sequence shown here is derived from an EMBL/GenBank/DDBJ whole genome shotgun (WGS) entry which is preliminary data.</text>
</comment>
<proteinExistence type="predicted"/>
<protein>
    <recommendedName>
        <fullName evidence="3">Phospholipase D</fullName>
    </recommendedName>
    <alternativeName>
        <fullName evidence="5">Choline phosphatase</fullName>
    </alternativeName>
</protein>
<dbReference type="PROSITE" id="PS50035">
    <property type="entry name" value="PLD"/>
    <property type="match status" value="2"/>
</dbReference>
<dbReference type="InterPro" id="IPR001736">
    <property type="entry name" value="PLipase_D/transphosphatidylase"/>
</dbReference>
<dbReference type="Gene3D" id="3.30.870.10">
    <property type="entry name" value="Endonuclease Chain A"/>
    <property type="match status" value="2"/>
</dbReference>
<dbReference type="RefSeq" id="WP_133494122.1">
    <property type="nucleotide sequence ID" value="NZ_BMLU01000001.1"/>
</dbReference>
<dbReference type="SMART" id="SM00155">
    <property type="entry name" value="PLDc"/>
    <property type="match status" value="2"/>
</dbReference>
<dbReference type="SUPFAM" id="SSF56024">
    <property type="entry name" value="Phospholipase D/nuclease"/>
    <property type="match status" value="2"/>
</dbReference>
<dbReference type="PANTHER" id="PTHR10185">
    <property type="entry name" value="PHOSPHOLIPASE D - RELATED"/>
    <property type="match status" value="1"/>
</dbReference>
<accession>A0A4R6FYR3</accession>
<keyword evidence="8" id="KW-1185">Reference proteome</keyword>
<organism evidence="7 8">
    <name type="scientific">Stakelama pacifica</name>
    <dbReference type="NCBI Taxonomy" id="517720"/>
    <lineage>
        <taxon>Bacteria</taxon>
        <taxon>Pseudomonadati</taxon>
        <taxon>Pseudomonadota</taxon>
        <taxon>Alphaproteobacteria</taxon>
        <taxon>Sphingomonadales</taxon>
        <taxon>Sphingomonadaceae</taxon>
        <taxon>Stakelama</taxon>
    </lineage>
</organism>
<evidence type="ECO:0000313" key="8">
    <source>
        <dbReference type="Proteomes" id="UP000295493"/>
    </source>
</evidence>
<dbReference type="CDD" id="cd09107">
    <property type="entry name" value="PLDc_vPLD3_4_5_like_2"/>
    <property type="match status" value="1"/>
</dbReference>
<dbReference type="Pfam" id="PF13091">
    <property type="entry name" value="PLDc_2"/>
    <property type="match status" value="2"/>
</dbReference>
<dbReference type="EMBL" id="SNWD01000001">
    <property type="protein sequence ID" value="TDN86987.1"/>
    <property type="molecule type" value="Genomic_DNA"/>
</dbReference>
<evidence type="ECO:0000256" key="2">
    <source>
        <dbReference type="ARBA" id="ARBA00004613"/>
    </source>
</evidence>
<evidence type="ECO:0000256" key="5">
    <source>
        <dbReference type="ARBA" id="ARBA00029594"/>
    </source>
</evidence>
<comment type="function">
    <text evidence="1">Could be a virulence factor.</text>
</comment>
<sequence length="416" mass="44932">MTDRNAGGRPTPAGNRIALIFGLLIAMLGAHPLPAFAQFLIPGFELVHNAPAGTTLISPDLRDAATVWADMIDGAQHDIALEQFYVAGKKGEALDPVIAALEAAGQRGVHIRFLMEKKGEGMSNPDTIARLKAIPNLTFRTLAWADVAGSGIIHAKFFIVDGREAYVGSQNFDWRSLSQIDETGLRITPPHMVGQLQAIFDHDWQAQERVAAGKSIPPLRRYDYAPTAGYALLVASPNTYDPVGIGDSQEMLVRLIGAAKRDIVIEVMDYSTTAFGGGAYHVIDDAIRAAAKRGVHVRLIIADWALTDQRLPGLTSLAAVPNVDIRVASIPQPDSGPIPYARVVHTKVMTIDNATAWIGTSNWEGGYLDTSRNVEVVLNDAAMANRLRALEDRLWNSDYAAPFAVARTRPPVHPGG</sequence>
<dbReference type="PANTHER" id="PTHR10185:SF17">
    <property type="entry name" value="GM01519P-RELATED"/>
    <property type="match status" value="1"/>
</dbReference>
<dbReference type="GO" id="GO:0006793">
    <property type="term" value="P:phosphorus metabolic process"/>
    <property type="evidence" value="ECO:0007669"/>
    <property type="project" value="UniProtKB-ARBA"/>
</dbReference>
<dbReference type="InterPro" id="IPR025202">
    <property type="entry name" value="PLD-like_dom"/>
</dbReference>
<dbReference type="InterPro" id="IPR050874">
    <property type="entry name" value="Diverse_PLD-related"/>
</dbReference>
<name>A0A4R6FYR3_9SPHN</name>
<evidence type="ECO:0000256" key="4">
    <source>
        <dbReference type="ARBA" id="ARBA00022525"/>
    </source>
</evidence>
<dbReference type="AlphaFoldDB" id="A0A4R6FYR3"/>
<evidence type="ECO:0000259" key="6">
    <source>
        <dbReference type="PROSITE" id="PS50035"/>
    </source>
</evidence>
<reference evidence="7 8" key="1">
    <citation type="submission" date="2019-03" db="EMBL/GenBank/DDBJ databases">
        <title>Genomic Encyclopedia of Type Strains, Phase IV (KMG-IV): sequencing the most valuable type-strain genomes for metagenomic binning, comparative biology and taxonomic classification.</title>
        <authorList>
            <person name="Goeker M."/>
        </authorList>
    </citation>
    <scope>NUCLEOTIDE SEQUENCE [LARGE SCALE GENOMIC DNA]</scope>
    <source>
        <strain evidence="7 8">DSM 25059</strain>
    </source>
</reference>
<feature type="domain" description="PLD phosphodiesterase" evidence="6">
    <location>
        <begin position="149"/>
        <end position="176"/>
    </location>
</feature>
<dbReference type="OrthoDB" id="9762009at2"/>
<evidence type="ECO:0000256" key="1">
    <source>
        <dbReference type="ARBA" id="ARBA00003145"/>
    </source>
</evidence>
<gene>
    <name evidence="7" type="ORF">EV664_101566</name>
</gene>
<dbReference type="Proteomes" id="UP000295493">
    <property type="component" value="Unassembled WGS sequence"/>
</dbReference>
<dbReference type="GO" id="GO:0003824">
    <property type="term" value="F:catalytic activity"/>
    <property type="evidence" value="ECO:0007669"/>
    <property type="project" value="InterPro"/>
</dbReference>
<feature type="domain" description="PLD phosphodiesterase" evidence="6">
    <location>
        <begin position="340"/>
        <end position="367"/>
    </location>
</feature>
<evidence type="ECO:0000256" key="3">
    <source>
        <dbReference type="ARBA" id="ARBA00018392"/>
    </source>
</evidence>
<dbReference type="GO" id="GO:0005576">
    <property type="term" value="C:extracellular region"/>
    <property type="evidence" value="ECO:0007669"/>
    <property type="project" value="UniProtKB-SubCell"/>
</dbReference>